<dbReference type="OrthoDB" id="2499658at2759"/>
<organism evidence="1 2">
    <name type="scientific">Aphis craccivora</name>
    <name type="common">Cowpea aphid</name>
    <dbReference type="NCBI Taxonomy" id="307492"/>
    <lineage>
        <taxon>Eukaryota</taxon>
        <taxon>Metazoa</taxon>
        <taxon>Ecdysozoa</taxon>
        <taxon>Arthropoda</taxon>
        <taxon>Hexapoda</taxon>
        <taxon>Insecta</taxon>
        <taxon>Pterygota</taxon>
        <taxon>Neoptera</taxon>
        <taxon>Paraneoptera</taxon>
        <taxon>Hemiptera</taxon>
        <taxon>Sternorrhyncha</taxon>
        <taxon>Aphidomorpha</taxon>
        <taxon>Aphidoidea</taxon>
        <taxon>Aphididae</taxon>
        <taxon>Aphidini</taxon>
        <taxon>Aphis</taxon>
        <taxon>Aphis</taxon>
    </lineage>
</organism>
<comment type="caution">
    <text evidence="1">The sequence shown here is derived from an EMBL/GenBank/DDBJ whole genome shotgun (WGS) entry which is preliminary data.</text>
</comment>
<dbReference type="AlphaFoldDB" id="A0A6G0Y3F7"/>
<dbReference type="EMBL" id="VUJU01006517">
    <property type="protein sequence ID" value="KAF0748350.1"/>
    <property type="molecule type" value="Genomic_DNA"/>
</dbReference>
<dbReference type="Proteomes" id="UP000478052">
    <property type="component" value="Unassembled WGS sequence"/>
</dbReference>
<reference evidence="1 2" key="1">
    <citation type="submission" date="2019-08" db="EMBL/GenBank/DDBJ databases">
        <title>Whole genome of Aphis craccivora.</title>
        <authorList>
            <person name="Voronova N.V."/>
            <person name="Shulinski R.S."/>
            <person name="Bandarenka Y.V."/>
            <person name="Zhorov D.G."/>
            <person name="Warner D."/>
        </authorList>
    </citation>
    <scope>NUCLEOTIDE SEQUENCE [LARGE SCALE GENOMIC DNA]</scope>
    <source>
        <strain evidence="1">180601</strain>
        <tissue evidence="1">Whole Body</tissue>
    </source>
</reference>
<evidence type="ECO:0000313" key="2">
    <source>
        <dbReference type="Proteomes" id="UP000478052"/>
    </source>
</evidence>
<name>A0A6G0Y3F7_APHCR</name>
<protein>
    <submittedName>
        <fullName evidence="1">SCAN domain-containing protein 3-like</fullName>
    </submittedName>
</protein>
<gene>
    <name evidence="1" type="ORF">FWK35_00024903</name>
</gene>
<accession>A0A6G0Y3F7</accession>
<evidence type="ECO:0000313" key="1">
    <source>
        <dbReference type="EMBL" id="KAF0748350.1"/>
    </source>
</evidence>
<sequence length="167" mass="18853">MSLYEALFGCKIKIDLNTSNLPHDVIGTIENKKQLAELITKQSQNVENEVSADTEHITEQPQNIENEASDTEQQLPTTIKSNNENANVMRTRAKENLENQKLLPVAIHSTVRIPVPKVDKGRLDARSDGFYIRNSGWSSEAVICQKSVYQKKLIQIDEFPIDTEVAF</sequence>
<proteinExistence type="predicted"/>
<keyword evidence="2" id="KW-1185">Reference proteome</keyword>